<dbReference type="InterPro" id="IPR054384">
    <property type="entry name" value="SecDF_P1_head"/>
</dbReference>
<accession>A0A7X0H7B9</accession>
<dbReference type="RefSeq" id="WP_184678086.1">
    <property type="nucleotide sequence ID" value="NZ_JACHGY010000001.1"/>
</dbReference>
<sequence length="1220" mass="130840">MKYPIWKPLLILAVLAGCAALLLLKDGDPKTIDLKPGIDLAGGTTLVYDVLVPDGKDAKSVIDQTIMVQRDRVDPTGVKNLIWRPEIGNRVSITMAQPDPRVKITQEAYEAELKKLRENTLDVTAIDSAVLIEDPEARQQEFQTLANSSEAMVEQLNELAELAAKRDALRAPYEAVNKSWRNAQDEFGASPTDAQQTQLDALFAELNSTASAFSAARDAYTDARAEVLSNAIDPAEVDRIFALSNEVRRGQDVSPRQEALESFKATRPGLVDQIDATAAAWEAFEAVKGPLDDPEDLKRLLRGAGVLEFRISASPGGGGVPAQPLDLSTYMQRLDEKGPRAGLTEDWRWFKVQSLEKFFENREAREALIENPASAGGAFLSRGLVARAYGGDFYVLLSNTPGTAMTGEDDWALNGTTRVSDELGRPAVGFSLDAKGAKLMGQLTGGNVGRQMAIVLDGELMSAPTLQAQLTSGGTITGEFSTAEYQYLLNTLDAGSLEGQLSYDPIKEVTVGSSLGADNLRKGLNACIIAMIVVAIFMAFYYLFSGLVADFALIANMVIILGILSLIEATFTLPGIAGLVLTIGMAVDANVLIFERIREELDAKADLPTAVRLGFDKALSTILDANITTLITCVVLGYTATAEVKGFAVVLGVGILATLFTALFSTRVIIELYLLLTKAKSLPMLPTIVPALAKLLSPKVNWIGLRKLFLPVSVILIVAGLSMAFTRGEDMLDIEFRSGTEVTFTLSDGAQLPIEEVRTRLAEFGDRPEAAEIDAKLQEQIEQVEAQNADRREDKQLDLPTKADWSLLENAQVVTLESDGSQGFSVATLIENSSALSDAIKIIFRDVLDVTETVQFDGLGLSVDEAKGVVEPIVSASLYGSLGREFTEQSPDVQSFVGGVSIVLEDLSPAVSVEDVTERISRMRRQPGYDLLGSRPFKVYGLERAGNDKNGNPSYSTMAVVVKDNETNYAEDRSQFTERLGLAATEWSLVQDALQRDTSLASVSNFSSQVSGTMKQQAIVAMVLSLLAVVGYIWLRFGSLRYGLAAIAALVHDVSITMGILAICGYLSAVPGFQALLLDDFKINLTLIAALLTIVGYSLNDTIVVFDRIRENRGRLSRATPQIINDSINQTVSRTVLTSGTTLIAVLTLYVLGGPGVHGFAFAMLVGVLVGTYSSIAIAAPILLIGDKSGGAGSGVAVTDNRPDPDGSTAAIPSAAATTS</sequence>
<feature type="transmembrane region" description="Helical" evidence="9">
    <location>
        <begin position="1081"/>
        <end position="1106"/>
    </location>
</feature>
<evidence type="ECO:0000256" key="1">
    <source>
        <dbReference type="ARBA" id="ARBA00004651"/>
    </source>
</evidence>
<evidence type="ECO:0000256" key="7">
    <source>
        <dbReference type="ARBA" id="ARBA00023010"/>
    </source>
</evidence>
<dbReference type="EMBL" id="JACHGY010000001">
    <property type="protein sequence ID" value="MBB6430579.1"/>
    <property type="molecule type" value="Genomic_DNA"/>
</dbReference>
<dbReference type="GO" id="GO:0006605">
    <property type="term" value="P:protein targeting"/>
    <property type="evidence" value="ECO:0007669"/>
    <property type="project" value="UniProtKB-UniRule"/>
</dbReference>
<comment type="subunit">
    <text evidence="9">Forms a complex with SecF. Part of the essential Sec protein translocation apparatus which comprises SecA, SecYEG and auxiliary proteins SecDF. Other proteins may also be involved.</text>
</comment>
<feature type="domain" description="Protein export membrane protein SecD/SecF C-terminal" evidence="12">
    <location>
        <begin position="994"/>
        <end position="1184"/>
    </location>
</feature>
<dbReference type="GO" id="GO:0043952">
    <property type="term" value="P:protein transport by the Sec complex"/>
    <property type="evidence" value="ECO:0007669"/>
    <property type="project" value="UniProtKB-UniRule"/>
</dbReference>
<comment type="subunit">
    <text evidence="10">Forms a complex with SecD. Part of the essential Sec protein translocation apparatus which comprises SecA, SecYEG and auxiliary proteins SecDF. Other proteins may also be involved.</text>
</comment>
<feature type="transmembrane region" description="Helical" evidence="9">
    <location>
        <begin position="647"/>
        <end position="676"/>
    </location>
</feature>
<comment type="subcellular location">
    <subcellularLocation>
        <location evidence="1 9">Cell membrane</location>
        <topology evidence="1 9">Multi-pass membrane protein</topology>
    </subcellularLocation>
</comment>
<comment type="function">
    <text evidence="9">Part of the Sec protein translocase complex. Interacts with the SecYEG preprotein conducting channel. SecDF uses the proton motive force (PMF) to complete protein translocation after the ATP-dependent function of SecA.</text>
</comment>
<dbReference type="Pfam" id="PF02355">
    <property type="entry name" value="SecD_SecF_C"/>
    <property type="match status" value="2"/>
</dbReference>
<dbReference type="PANTHER" id="PTHR30081:SF1">
    <property type="entry name" value="PROTEIN TRANSLOCASE SUBUNIT SECD"/>
    <property type="match status" value="1"/>
</dbReference>
<feature type="transmembrane region" description="Helical" evidence="9">
    <location>
        <begin position="1135"/>
        <end position="1153"/>
    </location>
</feature>
<comment type="similarity">
    <text evidence="10">Belongs to the SecD/SecF family. SecF subfamily.</text>
</comment>
<comment type="similarity">
    <text evidence="9">Belongs to the SecD/SecF family. SecD subfamily.</text>
</comment>
<keyword evidence="3 9" id="KW-1003">Cell membrane</keyword>
<dbReference type="HAMAP" id="MF_01463_B">
    <property type="entry name" value="SecD_B"/>
    <property type="match status" value="1"/>
</dbReference>
<keyword evidence="6 9" id="KW-1133">Transmembrane helix</keyword>
<feature type="region of interest" description="Disordered" evidence="11">
    <location>
        <begin position="1195"/>
        <end position="1220"/>
    </location>
</feature>
<keyword evidence="2 9" id="KW-0813">Transport</keyword>
<keyword evidence="8 9" id="KW-0472">Membrane</keyword>
<dbReference type="GO" id="GO:0065002">
    <property type="term" value="P:intracellular protein transmembrane transport"/>
    <property type="evidence" value="ECO:0007669"/>
    <property type="project" value="UniProtKB-UniRule"/>
</dbReference>
<organism evidence="14 15">
    <name type="scientific">Algisphaera agarilytica</name>
    <dbReference type="NCBI Taxonomy" id="1385975"/>
    <lineage>
        <taxon>Bacteria</taxon>
        <taxon>Pseudomonadati</taxon>
        <taxon>Planctomycetota</taxon>
        <taxon>Phycisphaerae</taxon>
        <taxon>Phycisphaerales</taxon>
        <taxon>Phycisphaeraceae</taxon>
        <taxon>Algisphaera</taxon>
    </lineage>
</organism>
<protein>
    <recommendedName>
        <fullName evidence="9 10">Multifunctional fusion protein</fullName>
    </recommendedName>
    <domain>
        <recommendedName>
            <fullName evidence="9">Protein translocase subunit SecD</fullName>
        </recommendedName>
    </domain>
    <domain>
        <recommendedName>
            <fullName evidence="10">Protein-export membrane protein SecF</fullName>
        </recommendedName>
    </domain>
</protein>
<dbReference type="InterPro" id="IPR005791">
    <property type="entry name" value="SecD"/>
</dbReference>
<feature type="domain" description="SecDF P1 head subdomain" evidence="13">
    <location>
        <begin position="418"/>
        <end position="497"/>
    </location>
</feature>
<dbReference type="FunFam" id="1.20.1640.10:FF:000004">
    <property type="entry name" value="Protein translocase subunit SecD"/>
    <property type="match status" value="1"/>
</dbReference>
<dbReference type="HAMAP" id="MF_01464_B">
    <property type="entry name" value="SecF_B"/>
    <property type="match status" value="1"/>
</dbReference>
<keyword evidence="5 9" id="KW-0653">Protein transport</keyword>
<evidence type="ECO:0000256" key="3">
    <source>
        <dbReference type="ARBA" id="ARBA00022475"/>
    </source>
</evidence>
<dbReference type="PANTHER" id="PTHR30081">
    <property type="entry name" value="PROTEIN-EXPORT MEMBRANE PROTEIN SEC"/>
    <property type="match status" value="1"/>
</dbReference>
<keyword evidence="7 9" id="KW-0811">Translocation</keyword>
<dbReference type="Pfam" id="PF22599">
    <property type="entry name" value="SecDF_P1_head"/>
    <property type="match status" value="1"/>
</dbReference>
<keyword evidence="4 9" id="KW-0812">Transmembrane</keyword>
<evidence type="ECO:0000259" key="12">
    <source>
        <dbReference type="Pfam" id="PF02355"/>
    </source>
</evidence>
<dbReference type="GO" id="GO:0005886">
    <property type="term" value="C:plasma membrane"/>
    <property type="evidence" value="ECO:0007669"/>
    <property type="project" value="UniProtKB-SubCell"/>
</dbReference>
<dbReference type="Gene3D" id="3.30.70.3400">
    <property type="match status" value="1"/>
</dbReference>
<evidence type="ECO:0000256" key="4">
    <source>
        <dbReference type="ARBA" id="ARBA00022692"/>
    </source>
</evidence>
<evidence type="ECO:0000256" key="5">
    <source>
        <dbReference type="ARBA" id="ARBA00022927"/>
    </source>
</evidence>
<dbReference type="NCBIfam" id="TIGR00966">
    <property type="entry name" value="transloc_SecF"/>
    <property type="match status" value="1"/>
</dbReference>
<dbReference type="InterPro" id="IPR022813">
    <property type="entry name" value="SecD/SecF_arch_bac"/>
</dbReference>
<dbReference type="PROSITE" id="PS51257">
    <property type="entry name" value="PROKAR_LIPOPROTEIN"/>
    <property type="match status" value="1"/>
</dbReference>
<dbReference type="InterPro" id="IPR048634">
    <property type="entry name" value="SecD_SecF_C"/>
</dbReference>
<comment type="caution">
    <text evidence="9">Lacks conserved residue(s) required for the propagation of feature annotation.</text>
</comment>
<comment type="caution">
    <text evidence="14">The sequence shown here is derived from an EMBL/GenBank/DDBJ whole genome shotgun (WGS) entry which is preliminary data.</text>
</comment>
<dbReference type="Proteomes" id="UP000541810">
    <property type="component" value="Unassembled WGS sequence"/>
</dbReference>
<evidence type="ECO:0000256" key="8">
    <source>
        <dbReference type="ARBA" id="ARBA00023136"/>
    </source>
</evidence>
<keyword evidence="15" id="KW-1185">Reference proteome</keyword>
<evidence type="ECO:0000313" key="15">
    <source>
        <dbReference type="Proteomes" id="UP000541810"/>
    </source>
</evidence>
<dbReference type="InterPro" id="IPR005665">
    <property type="entry name" value="SecF_bac"/>
</dbReference>
<dbReference type="Gene3D" id="1.20.1640.10">
    <property type="entry name" value="Multidrug efflux transporter AcrB transmembrane domain"/>
    <property type="match status" value="2"/>
</dbReference>
<dbReference type="AlphaFoldDB" id="A0A7X0H7B9"/>
<evidence type="ECO:0000256" key="6">
    <source>
        <dbReference type="ARBA" id="ARBA00022989"/>
    </source>
</evidence>
<gene>
    <name evidence="9" type="primary">secD</name>
    <name evidence="10" type="synonym">secF</name>
    <name evidence="14" type="ORF">HNQ40_002385</name>
</gene>
<name>A0A7X0H7B9_9BACT</name>
<feature type="transmembrane region" description="Helical" evidence="9">
    <location>
        <begin position="622"/>
        <end position="641"/>
    </location>
</feature>
<evidence type="ECO:0000259" key="13">
    <source>
        <dbReference type="Pfam" id="PF22599"/>
    </source>
</evidence>
<evidence type="ECO:0000256" key="10">
    <source>
        <dbReference type="HAMAP-Rule" id="MF_01464"/>
    </source>
</evidence>
<dbReference type="NCBIfam" id="TIGR01129">
    <property type="entry name" value="secD"/>
    <property type="match status" value="1"/>
</dbReference>
<proteinExistence type="inferred from homology"/>
<evidence type="ECO:0000256" key="2">
    <source>
        <dbReference type="ARBA" id="ARBA00022448"/>
    </source>
</evidence>
<feature type="transmembrane region" description="Helical" evidence="9">
    <location>
        <begin position="1042"/>
        <end position="1069"/>
    </location>
</feature>
<dbReference type="NCBIfam" id="TIGR00916">
    <property type="entry name" value="2A0604s01"/>
    <property type="match status" value="1"/>
</dbReference>
<dbReference type="InterPro" id="IPR055344">
    <property type="entry name" value="SecD_SecF_C_bact"/>
</dbReference>
<feature type="transmembrane region" description="Helical" evidence="9">
    <location>
        <begin position="708"/>
        <end position="725"/>
    </location>
</feature>
<dbReference type="Gene3D" id="3.30.1360.200">
    <property type="match status" value="1"/>
</dbReference>
<dbReference type="GO" id="GO:0015450">
    <property type="term" value="F:protein-transporting ATPase activity"/>
    <property type="evidence" value="ECO:0007669"/>
    <property type="project" value="InterPro"/>
</dbReference>
<evidence type="ECO:0000313" key="14">
    <source>
        <dbReference type="EMBL" id="MBB6430579.1"/>
    </source>
</evidence>
<feature type="domain" description="Protein export membrane protein SecD/SecF C-terminal" evidence="12">
    <location>
        <begin position="505"/>
        <end position="670"/>
    </location>
</feature>
<feature type="transmembrane region" description="Helical" evidence="9">
    <location>
        <begin position="1018"/>
        <end position="1035"/>
    </location>
</feature>
<feature type="transmembrane region" description="Helical" evidence="9">
    <location>
        <begin position="1159"/>
        <end position="1185"/>
    </location>
</feature>
<evidence type="ECO:0000256" key="9">
    <source>
        <dbReference type="HAMAP-Rule" id="MF_01463"/>
    </source>
</evidence>
<evidence type="ECO:0000256" key="11">
    <source>
        <dbReference type="SAM" id="MobiDB-lite"/>
    </source>
</evidence>
<feature type="transmembrane region" description="Helical" evidence="9">
    <location>
        <begin position="523"/>
        <end position="544"/>
    </location>
</feature>
<dbReference type="SUPFAM" id="SSF82866">
    <property type="entry name" value="Multidrug efflux transporter AcrB transmembrane domain"/>
    <property type="match status" value="2"/>
</dbReference>
<feature type="compositionally biased region" description="Low complexity" evidence="11">
    <location>
        <begin position="1208"/>
        <end position="1220"/>
    </location>
</feature>
<reference evidence="14 15" key="1">
    <citation type="submission" date="2020-08" db="EMBL/GenBank/DDBJ databases">
        <title>Genomic Encyclopedia of Type Strains, Phase IV (KMG-IV): sequencing the most valuable type-strain genomes for metagenomic binning, comparative biology and taxonomic classification.</title>
        <authorList>
            <person name="Goeker M."/>
        </authorList>
    </citation>
    <scope>NUCLEOTIDE SEQUENCE [LARGE SCALE GENOMIC DNA]</scope>
    <source>
        <strain evidence="14 15">DSM 103725</strain>
    </source>
</reference>